<name>A0A839DXW5_9PSEU</name>
<proteinExistence type="predicted"/>
<feature type="transmembrane region" description="Helical" evidence="1">
    <location>
        <begin position="209"/>
        <end position="230"/>
    </location>
</feature>
<feature type="transmembrane region" description="Helical" evidence="1">
    <location>
        <begin position="137"/>
        <end position="154"/>
    </location>
</feature>
<feature type="transmembrane region" description="Helical" evidence="1">
    <location>
        <begin position="88"/>
        <end position="110"/>
    </location>
</feature>
<gene>
    <name evidence="2" type="ORF">FHX42_003249</name>
</gene>
<keyword evidence="1" id="KW-0812">Transmembrane</keyword>
<evidence type="ECO:0000313" key="2">
    <source>
        <dbReference type="EMBL" id="MBA8825883.1"/>
    </source>
</evidence>
<evidence type="ECO:0000313" key="3">
    <source>
        <dbReference type="Proteomes" id="UP000569329"/>
    </source>
</evidence>
<dbReference type="AlphaFoldDB" id="A0A839DXW5"/>
<feature type="transmembrane region" description="Helical" evidence="1">
    <location>
        <begin position="12"/>
        <end position="31"/>
    </location>
</feature>
<feature type="transmembrane region" description="Helical" evidence="1">
    <location>
        <begin position="160"/>
        <end position="180"/>
    </location>
</feature>
<dbReference type="Proteomes" id="UP000569329">
    <property type="component" value="Unassembled WGS sequence"/>
</dbReference>
<feature type="transmembrane region" description="Helical" evidence="1">
    <location>
        <begin position="116"/>
        <end position="132"/>
    </location>
</feature>
<evidence type="ECO:0008006" key="4">
    <source>
        <dbReference type="Google" id="ProtNLM"/>
    </source>
</evidence>
<sequence length="233" mass="24809">MNRLAWQVSLPLLGSVSVLALAVAAAALVLVSSGRSWRLLRTVVTIAHEGGHAVVALLSGRKLNGIRLHSDTSGLTVSTGRASGPGMVFTLFAGYPAVSLLGLAGAWLVTTDRVRLMLWIAVGLLVLMLLALRNVYGIVSVIVTGGLVFAISWFATPAVQALSCGLMSWFLLFGGIRPITELSSKRRRGRAQDSDADQLARLARVPAPLWLLLWLAIGLGCLLFGGHWLLVRP</sequence>
<dbReference type="RefSeq" id="WP_328796214.1">
    <property type="nucleotide sequence ID" value="NZ_JACGWZ010000004.1"/>
</dbReference>
<dbReference type="EMBL" id="JACGWZ010000004">
    <property type="protein sequence ID" value="MBA8825883.1"/>
    <property type="molecule type" value="Genomic_DNA"/>
</dbReference>
<dbReference type="PANTHER" id="PTHR33979">
    <property type="entry name" value="OS02G0221600 PROTEIN"/>
    <property type="match status" value="1"/>
</dbReference>
<protein>
    <recommendedName>
        <fullName evidence="4">Peptidase M50B-like protein</fullName>
    </recommendedName>
</protein>
<dbReference type="PANTHER" id="PTHR33979:SF2">
    <property type="entry name" value="PEPTIDASE M50B-LIKE-DOMAIN-CONTAINING PROTEIN"/>
    <property type="match status" value="1"/>
</dbReference>
<keyword evidence="1" id="KW-1133">Transmembrane helix</keyword>
<evidence type="ECO:0000256" key="1">
    <source>
        <dbReference type="SAM" id="Phobius"/>
    </source>
</evidence>
<organism evidence="2 3">
    <name type="scientific">Halosaccharopolyspora lacisalsi</name>
    <dbReference type="NCBI Taxonomy" id="1000566"/>
    <lineage>
        <taxon>Bacteria</taxon>
        <taxon>Bacillati</taxon>
        <taxon>Actinomycetota</taxon>
        <taxon>Actinomycetes</taxon>
        <taxon>Pseudonocardiales</taxon>
        <taxon>Pseudonocardiaceae</taxon>
        <taxon>Halosaccharopolyspora</taxon>
    </lineage>
</organism>
<keyword evidence="1" id="KW-0472">Membrane</keyword>
<dbReference type="Pfam" id="PF13398">
    <property type="entry name" value="Peptidase_M50B"/>
    <property type="match status" value="1"/>
</dbReference>
<keyword evidence="3" id="KW-1185">Reference proteome</keyword>
<dbReference type="InterPro" id="IPR049500">
    <property type="entry name" value="Peptidase_M50B-like"/>
</dbReference>
<reference evidence="2 3" key="1">
    <citation type="submission" date="2020-07" db="EMBL/GenBank/DDBJ databases">
        <title>Sequencing the genomes of 1000 actinobacteria strains.</title>
        <authorList>
            <person name="Klenk H.-P."/>
        </authorList>
    </citation>
    <scope>NUCLEOTIDE SEQUENCE [LARGE SCALE GENOMIC DNA]</scope>
    <source>
        <strain evidence="2 3">DSM 45975</strain>
    </source>
</reference>
<accession>A0A839DXW5</accession>
<comment type="caution">
    <text evidence="2">The sequence shown here is derived from an EMBL/GenBank/DDBJ whole genome shotgun (WGS) entry which is preliminary data.</text>
</comment>